<organism evidence="1 2">
    <name type="scientific">Carpediemonas membranifera</name>
    <dbReference type="NCBI Taxonomy" id="201153"/>
    <lineage>
        <taxon>Eukaryota</taxon>
        <taxon>Metamonada</taxon>
        <taxon>Carpediemonas-like organisms</taxon>
        <taxon>Carpediemonas</taxon>
    </lineage>
</organism>
<comment type="caution">
    <text evidence="1">The sequence shown here is derived from an EMBL/GenBank/DDBJ whole genome shotgun (WGS) entry which is preliminary data.</text>
</comment>
<gene>
    <name evidence="1" type="ORF">J8273_2837</name>
</gene>
<evidence type="ECO:0000313" key="2">
    <source>
        <dbReference type="Proteomes" id="UP000717585"/>
    </source>
</evidence>
<dbReference type="AlphaFoldDB" id="A0A8J6E0X2"/>
<proteinExistence type="predicted"/>
<evidence type="ECO:0000313" key="1">
    <source>
        <dbReference type="EMBL" id="KAG9395634.1"/>
    </source>
</evidence>
<sequence>MSPNLPLPVAHTSKMAYIPCRKLNKGGFPISRGIEGRGFVHSPLIVGSIFTGSNMLFLADNAAPSSIAPSGACSGQNRARIRVIFNLDRNAAEHALEGLKRSTKEQYKQTYQKLCVYLECDDEDADVVICTEIRQNSDVFEQFLDSLSFCRRFGRYKSISMPQKALVRLLRTAGAETDLICRIRSHTLPARQVLTNEEYDKLTRALKYDIAESHRQLALVVALCRLGSYVADLRDLDLPALQELMQEAAVDHPAFETLIRMSKDLDSLWGSPPMTVRHANRILHEAGTSVTEARTNKSFQSEVS</sequence>
<name>A0A8J6E0X2_9EUKA</name>
<accession>A0A8J6E0X2</accession>
<reference evidence="1" key="1">
    <citation type="submission" date="2021-05" db="EMBL/GenBank/DDBJ databases">
        <title>A free-living protist that lacks canonical eukaryotic 1 DNA replication and segregation systems.</title>
        <authorList>
            <person name="Salas-Leiva D.E."/>
            <person name="Tromer E.C."/>
            <person name="Curtis B.A."/>
            <person name="Jerlstrom-Hultqvist J."/>
            <person name="Kolisko M."/>
            <person name="Yi Z."/>
            <person name="Salas-Leiva J.S."/>
            <person name="Gallot-Lavallee L."/>
            <person name="Kops G.J.P.L."/>
            <person name="Archibald J.M."/>
            <person name="Simpson A.G.B."/>
            <person name="Roger A.J."/>
        </authorList>
    </citation>
    <scope>NUCLEOTIDE SEQUENCE</scope>
    <source>
        <strain evidence="1">BICM</strain>
    </source>
</reference>
<keyword evidence="2" id="KW-1185">Reference proteome</keyword>
<protein>
    <submittedName>
        <fullName evidence="1">Uncharacterized protein</fullName>
    </submittedName>
</protein>
<dbReference type="Proteomes" id="UP000717585">
    <property type="component" value="Unassembled WGS sequence"/>
</dbReference>
<dbReference type="EMBL" id="JAHDYR010000009">
    <property type="protein sequence ID" value="KAG9395634.1"/>
    <property type="molecule type" value="Genomic_DNA"/>
</dbReference>